<name>A0A0F9DX32_9ZZZZ</name>
<protein>
    <submittedName>
        <fullName evidence="1">Uncharacterized protein</fullName>
    </submittedName>
</protein>
<organism evidence="1">
    <name type="scientific">marine sediment metagenome</name>
    <dbReference type="NCBI Taxonomy" id="412755"/>
    <lineage>
        <taxon>unclassified sequences</taxon>
        <taxon>metagenomes</taxon>
        <taxon>ecological metagenomes</taxon>
    </lineage>
</organism>
<dbReference type="AlphaFoldDB" id="A0A0F9DX32"/>
<evidence type="ECO:0000313" key="1">
    <source>
        <dbReference type="EMBL" id="KKL58321.1"/>
    </source>
</evidence>
<dbReference type="EMBL" id="LAZR01029866">
    <property type="protein sequence ID" value="KKL58321.1"/>
    <property type="molecule type" value="Genomic_DNA"/>
</dbReference>
<accession>A0A0F9DX32</accession>
<comment type="caution">
    <text evidence="1">The sequence shown here is derived from an EMBL/GenBank/DDBJ whole genome shotgun (WGS) entry which is preliminary data.</text>
</comment>
<gene>
    <name evidence="1" type="ORF">LCGC14_2226600</name>
</gene>
<reference evidence="1" key="1">
    <citation type="journal article" date="2015" name="Nature">
        <title>Complex archaea that bridge the gap between prokaryotes and eukaryotes.</title>
        <authorList>
            <person name="Spang A."/>
            <person name="Saw J.H."/>
            <person name="Jorgensen S.L."/>
            <person name="Zaremba-Niedzwiedzka K."/>
            <person name="Martijn J."/>
            <person name="Lind A.E."/>
            <person name="van Eijk R."/>
            <person name="Schleper C."/>
            <person name="Guy L."/>
            <person name="Ettema T.J."/>
        </authorList>
    </citation>
    <scope>NUCLEOTIDE SEQUENCE</scope>
</reference>
<proteinExistence type="predicted"/>
<sequence>MTKQKTVCYEPPPDGSERCCGNCFWGEDIPGHGYNCSHDPLPIGIEDSMVEFGGTCDYWRSLDA</sequence>